<dbReference type="Gene3D" id="3.30.70.270">
    <property type="match status" value="1"/>
</dbReference>
<dbReference type="Pfam" id="PF13426">
    <property type="entry name" value="PAS_9"/>
    <property type="match status" value="1"/>
</dbReference>
<dbReference type="SUPFAM" id="SSF55073">
    <property type="entry name" value="Nucleotide cyclase"/>
    <property type="match status" value="1"/>
</dbReference>
<dbReference type="PROSITE" id="PS50112">
    <property type="entry name" value="PAS"/>
    <property type="match status" value="2"/>
</dbReference>
<dbReference type="PROSITE" id="PS50113">
    <property type="entry name" value="PAC"/>
    <property type="match status" value="2"/>
</dbReference>
<feature type="domain" description="PAS" evidence="1">
    <location>
        <begin position="26"/>
        <end position="80"/>
    </location>
</feature>
<accession>A0A021VTW9</accession>
<comment type="caution">
    <text evidence="4">The sequence shown here is derived from an EMBL/GenBank/DDBJ whole genome shotgun (WGS) entry which is preliminary data.</text>
</comment>
<organism evidence="4 5">
    <name type="scientific">Actinotalea ferrariae CF5-4</name>
    <dbReference type="NCBI Taxonomy" id="948458"/>
    <lineage>
        <taxon>Bacteria</taxon>
        <taxon>Bacillati</taxon>
        <taxon>Actinomycetota</taxon>
        <taxon>Actinomycetes</taxon>
        <taxon>Micrococcales</taxon>
        <taxon>Cellulomonadaceae</taxon>
        <taxon>Actinotalea</taxon>
    </lineage>
</organism>
<feature type="domain" description="PAC" evidence="2">
    <location>
        <begin position="81"/>
        <end position="135"/>
    </location>
</feature>
<dbReference type="SMART" id="SM00091">
    <property type="entry name" value="PAS"/>
    <property type="match status" value="2"/>
</dbReference>
<dbReference type="CDD" id="cd01949">
    <property type="entry name" value="GGDEF"/>
    <property type="match status" value="1"/>
</dbReference>
<proteinExistence type="predicted"/>
<dbReference type="InterPro" id="IPR000160">
    <property type="entry name" value="GGDEF_dom"/>
</dbReference>
<dbReference type="Pfam" id="PF00990">
    <property type="entry name" value="GGDEF"/>
    <property type="match status" value="1"/>
</dbReference>
<dbReference type="SUPFAM" id="SSF55785">
    <property type="entry name" value="PYP-like sensor domain (PAS domain)"/>
    <property type="match status" value="2"/>
</dbReference>
<dbReference type="InterPro" id="IPR001610">
    <property type="entry name" value="PAC"/>
</dbReference>
<feature type="domain" description="GGDEF" evidence="3">
    <location>
        <begin position="284"/>
        <end position="412"/>
    </location>
</feature>
<evidence type="ECO:0000259" key="3">
    <source>
        <dbReference type="PROSITE" id="PS50887"/>
    </source>
</evidence>
<dbReference type="AlphaFoldDB" id="A0A021VTW9"/>
<dbReference type="CDD" id="cd00130">
    <property type="entry name" value="PAS"/>
    <property type="match status" value="2"/>
</dbReference>
<dbReference type="Proteomes" id="UP000019753">
    <property type="component" value="Unassembled WGS sequence"/>
</dbReference>
<dbReference type="Pfam" id="PF08448">
    <property type="entry name" value="PAS_4"/>
    <property type="match status" value="1"/>
</dbReference>
<evidence type="ECO:0000313" key="4">
    <source>
        <dbReference type="EMBL" id="EYR64601.1"/>
    </source>
</evidence>
<dbReference type="InterPro" id="IPR043128">
    <property type="entry name" value="Rev_trsase/Diguanyl_cyclase"/>
</dbReference>
<dbReference type="FunFam" id="3.30.70.270:FF:000001">
    <property type="entry name" value="Diguanylate cyclase domain protein"/>
    <property type="match status" value="1"/>
</dbReference>
<evidence type="ECO:0000259" key="2">
    <source>
        <dbReference type="PROSITE" id="PS50113"/>
    </source>
</evidence>
<feature type="domain" description="PAC" evidence="2">
    <location>
        <begin position="204"/>
        <end position="256"/>
    </location>
</feature>
<dbReference type="SMART" id="SM00267">
    <property type="entry name" value="GGDEF"/>
    <property type="match status" value="1"/>
</dbReference>
<evidence type="ECO:0000259" key="1">
    <source>
        <dbReference type="PROSITE" id="PS50112"/>
    </source>
</evidence>
<dbReference type="PANTHER" id="PTHR46663:SF4">
    <property type="entry name" value="DIGUANYLATE CYCLASE DGCT-RELATED"/>
    <property type="match status" value="1"/>
</dbReference>
<dbReference type="SMART" id="SM00086">
    <property type="entry name" value="PAC"/>
    <property type="match status" value="2"/>
</dbReference>
<gene>
    <name evidence="4" type="ORF">N866_08085</name>
</gene>
<dbReference type="NCBIfam" id="TIGR00229">
    <property type="entry name" value="sensory_box"/>
    <property type="match status" value="2"/>
</dbReference>
<dbReference type="InterPro" id="IPR052163">
    <property type="entry name" value="DGC-Regulatory_Protein"/>
</dbReference>
<dbReference type="Gene3D" id="3.30.450.20">
    <property type="entry name" value="PAS domain"/>
    <property type="match status" value="2"/>
</dbReference>
<protein>
    <submittedName>
        <fullName evidence="4">Diguanylate cyclase</fullName>
    </submittedName>
</protein>
<reference evidence="4 5" key="1">
    <citation type="submission" date="2014-01" db="EMBL/GenBank/DDBJ databases">
        <title>Actinotalea ferrariae CF5-4.</title>
        <authorList>
            <person name="Chen F."/>
            <person name="Li Y."/>
            <person name="Wang G."/>
        </authorList>
    </citation>
    <scope>NUCLEOTIDE SEQUENCE [LARGE SCALE GENOMIC DNA]</scope>
    <source>
        <strain evidence="4 5">CF5-4</strain>
    </source>
</reference>
<name>A0A021VTW9_9CELL</name>
<dbReference type="EMBL" id="AXCW01000024">
    <property type="protein sequence ID" value="EYR64601.1"/>
    <property type="molecule type" value="Genomic_DNA"/>
</dbReference>
<feature type="domain" description="PAS" evidence="1">
    <location>
        <begin position="132"/>
        <end position="199"/>
    </location>
</feature>
<dbReference type="InterPro" id="IPR035965">
    <property type="entry name" value="PAS-like_dom_sf"/>
</dbReference>
<dbReference type="PANTHER" id="PTHR46663">
    <property type="entry name" value="DIGUANYLATE CYCLASE DGCT-RELATED"/>
    <property type="match status" value="1"/>
</dbReference>
<dbReference type="InterPro" id="IPR000700">
    <property type="entry name" value="PAS-assoc_C"/>
</dbReference>
<dbReference type="InterPro" id="IPR029787">
    <property type="entry name" value="Nucleotide_cyclase"/>
</dbReference>
<evidence type="ECO:0000313" key="5">
    <source>
        <dbReference type="Proteomes" id="UP000019753"/>
    </source>
</evidence>
<sequence>MTSVQTEALRRAFVHDFNSVVITDGDLSGDGPHVLVCNPAFLDMTGYQEEELIGRNLRMLQGPDTDLGVISHLRACLEANQYFEGETVNYRKDGVPYLVRWNISPVFGDDGEVEYFISVQQERTREARAIRERELLLRALESASDPVLVLDADTRIVFASHGSELLTGYDTSELVGRRPNELHAAFAPGADASLREAVRSRTGYRSTSRWRHKNGRLVDVDVTVAVVLEPDGSVGGLVCTAKDVTAAVQREHNLQAIASTDSLTGLLTRRAGQEALDAAQAAGREYSVLLGDVDHFKLVNDNHGHQVGDVVLQRVAATVQAAVRSDDVAVRWGGEEVLVLLPGTGNAAALALAERLRAAIAARTQPGVGQVTISIGVATGSPGEPADDVVARADTALYAAKRGGRDRVMTGA</sequence>
<dbReference type="PROSITE" id="PS50887">
    <property type="entry name" value="GGDEF"/>
    <property type="match status" value="1"/>
</dbReference>
<dbReference type="NCBIfam" id="TIGR00254">
    <property type="entry name" value="GGDEF"/>
    <property type="match status" value="1"/>
</dbReference>
<dbReference type="InterPro" id="IPR013656">
    <property type="entry name" value="PAS_4"/>
</dbReference>
<keyword evidence="5" id="KW-1185">Reference proteome</keyword>
<dbReference type="InterPro" id="IPR000014">
    <property type="entry name" value="PAS"/>
</dbReference>